<dbReference type="Pfam" id="PF00883">
    <property type="entry name" value="Peptidase_M17"/>
    <property type="match status" value="1"/>
</dbReference>
<dbReference type="Gene3D" id="3.40.220.10">
    <property type="entry name" value="Leucine Aminopeptidase, subunit E, domain 1"/>
    <property type="match status" value="1"/>
</dbReference>
<dbReference type="EMBL" id="FOSN01000007">
    <property type="protein sequence ID" value="SFK38064.1"/>
    <property type="molecule type" value="Genomic_DNA"/>
</dbReference>
<dbReference type="PANTHER" id="PTHR11963:SF20">
    <property type="entry name" value="PEPTIDASE B"/>
    <property type="match status" value="1"/>
</dbReference>
<keyword evidence="3" id="KW-0645">Protease</keyword>
<evidence type="ECO:0000256" key="5">
    <source>
        <dbReference type="ARBA" id="ARBA00023211"/>
    </source>
</evidence>
<keyword evidence="2 7" id="KW-0031">Aminopeptidase</keyword>
<reference evidence="7 8" key="1">
    <citation type="submission" date="2016-10" db="EMBL/GenBank/DDBJ databases">
        <authorList>
            <person name="de Groot N.N."/>
        </authorList>
    </citation>
    <scope>NUCLEOTIDE SEQUENCE [LARGE SCALE GENOMIC DNA]</scope>
    <source>
        <strain evidence="7 8">NE2</strain>
    </source>
</reference>
<keyword evidence="4" id="KW-0378">Hydrolase</keyword>
<evidence type="ECO:0000256" key="4">
    <source>
        <dbReference type="ARBA" id="ARBA00022801"/>
    </source>
</evidence>
<dbReference type="InterPro" id="IPR000819">
    <property type="entry name" value="Peptidase_M17_C"/>
</dbReference>
<evidence type="ECO:0000259" key="6">
    <source>
        <dbReference type="PROSITE" id="PS00631"/>
    </source>
</evidence>
<dbReference type="STRING" id="1612308.SAMN05444581_10716"/>
<dbReference type="GO" id="GO:0006508">
    <property type="term" value="P:proteolysis"/>
    <property type="evidence" value="ECO:0007669"/>
    <property type="project" value="UniProtKB-KW"/>
</dbReference>
<evidence type="ECO:0000313" key="7">
    <source>
        <dbReference type="EMBL" id="SFK38064.1"/>
    </source>
</evidence>
<dbReference type="GO" id="GO:0030145">
    <property type="term" value="F:manganese ion binding"/>
    <property type="evidence" value="ECO:0007669"/>
    <property type="project" value="InterPro"/>
</dbReference>
<dbReference type="CDD" id="cd00433">
    <property type="entry name" value="Peptidase_M17"/>
    <property type="match status" value="1"/>
</dbReference>
<name>A0A1I3Z1W9_9HYPH</name>
<gene>
    <name evidence="7" type="ORF">SAMN05444581_10716</name>
</gene>
<evidence type="ECO:0000256" key="1">
    <source>
        <dbReference type="ARBA" id="ARBA00009528"/>
    </source>
</evidence>
<dbReference type="InterPro" id="IPR043472">
    <property type="entry name" value="Macro_dom-like"/>
</dbReference>
<feature type="domain" description="Cytosol aminopeptidase" evidence="6">
    <location>
        <begin position="310"/>
        <end position="317"/>
    </location>
</feature>
<evidence type="ECO:0000313" key="8">
    <source>
        <dbReference type="Proteomes" id="UP000198755"/>
    </source>
</evidence>
<dbReference type="Proteomes" id="UP000198755">
    <property type="component" value="Unassembled WGS sequence"/>
</dbReference>
<dbReference type="Gene3D" id="3.40.630.10">
    <property type="entry name" value="Zn peptidases"/>
    <property type="match status" value="1"/>
</dbReference>
<dbReference type="Pfam" id="PF21337">
    <property type="entry name" value="Peptidase_M17_N_1"/>
    <property type="match status" value="1"/>
</dbReference>
<keyword evidence="5" id="KW-0464">Manganese</keyword>
<dbReference type="GO" id="GO:0070006">
    <property type="term" value="F:metalloaminopeptidase activity"/>
    <property type="evidence" value="ECO:0007669"/>
    <property type="project" value="InterPro"/>
</dbReference>
<keyword evidence="8" id="KW-1185">Reference proteome</keyword>
<dbReference type="SUPFAM" id="SSF53187">
    <property type="entry name" value="Zn-dependent exopeptidases"/>
    <property type="match status" value="1"/>
</dbReference>
<comment type="similarity">
    <text evidence="1">Belongs to the peptidase M17 family.</text>
</comment>
<dbReference type="RefSeq" id="WP_091681386.1">
    <property type="nucleotide sequence ID" value="NZ_FOSN01000007.1"/>
</dbReference>
<organism evidence="7 8">
    <name type="scientific">Methylocapsa palsarum</name>
    <dbReference type="NCBI Taxonomy" id="1612308"/>
    <lineage>
        <taxon>Bacteria</taxon>
        <taxon>Pseudomonadati</taxon>
        <taxon>Pseudomonadota</taxon>
        <taxon>Alphaproteobacteria</taxon>
        <taxon>Hyphomicrobiales</taxon>
        <taxon>Beijerinckiaceae</taxon>
        <taxon>Methylocapsa</taxon>
    </lineage>
</organism>
<accession>A0A1I3Z1W9</accession>
<dbReference type="PANTHER" id="PTHR11963">
    <property type="entry name" value="LEUCINE AMINOPEPTIDASE-RELATED"/>
    <property type="match status" value="1"/>
</dbReference>
<dbReference type="PROSITE" id="PS00631">
    <property type="entry name" value="CYTOSOL_AP"/>
    <property type="match status" value="1"/>
</dbReference>
<dbReference type="GO" id="GO:0005737">
    <property type="term" value="C:cytoplasm"/>
    <property type="evidence" value="ECO:0007669"/>
    <property type="project" value="InterPro"/>
</dbReference>
<evidence type="ECO:0000256" key="3">
    <source>
        <dbReference type="ARBA" id="ARBA00022670"/>
    </source>
</evidence>
<proteinExistence type="inferred from homology"/>
<dbReference type="AlphaFoldDB" id="A0A1I3Z1W9"/>
<dbReference type="PRINTS" id="PR00481">
    <property type="entry name" value="LAMNOPPTDASE"/>
</dbReference>
<dbReference type="InterPro" id="IPR011356">
    <property type="entry name" value="Leucine_aapep/pepB"/>
</dbReference>
<protein>
    <submittedName>
        <fullName evidence="7">Leucyl aminopeptidase</fullName>
    </submittedName>
</protein>
<evidence type="ECO:0000256" key="2">
    <source>
        <dbReference type="ARBA" id="ARBA00022438"/>
    </source>
</evidence>
<dbReference type="InterPro" id="IPR048816">
    <property type="entry name" value="Peptidase_M17_N_1"/>
</dbReference>
<sequence>MPSPTPLRREHSPHAIPIWFVTAQTWPRLKAGLAPASVAFAEGAGFEPNPGRVQLLPDSSGTIAGVLFGLDGEDARAANPFLPGALATSLPPGLYRFANAPQDPGLAALSWLLSQYRFTRYRAQNGRLPELCAPDGVDAARLERIAGAVALGRDLVNTPANDLGPDELEAAALTLAARFKADTAVIRGDALLEANFPLIHAVGRASDKAPRLVDFHWGDPSHPKVTLVGKGVCFDSGGLNVKPDAGMALMKKDMGGAAAALALASMVMEAGLPVRLRVLLPIVENAISGAAFRPGDVYPSRKGLSVEIGNTDAEGRLILADALALADEEAPDLLFDFATLTGAARVALGPDLPPFYTMDEDLAADIAKFGASSLDPVWRLPLWHPYDKLLDSKIAAVNNISGGPFAGSITAALFLRRFVEKAKAWAHFDIYAWAPAARPGRPEGGEVQGARLLYDLLEARFGAGAAGHGPGAARAVHHIHVTVEEADDEAAGLEDKSP</sequence>
<dbReference type="OrthoDB" id="9809354at2"/>